<dbReference type="OrthoDB" id="4561060at2"/>
<organism evidence="2 3">
    <name type="scientific">Nocardia amikacinitolerans</name>
    <dbReference type="NCBI Taxonomy" id="756689"/>
    <lineage>
        <taxon>Bacteria</taxon>
        <taxon>Bacillati</taxon>
        <taxon>Actinomycetota</taxon>
        <taxon>Actinomycetes</taxon>
        <taxon>Mycobacteriales</taxon>
        <taxon>Nocardiaceae</taxon>
        <taxon>Nocardia</taxon>
    </lineage>
</organism>
<name>A0A285LVZ6_9NOCA</name>
<dbReference type="Gene3D" id="3.40.80.10">
    <property type="entry name" value="Peptidoglycan recognition protein-like"/>
    <property type="match status" value="1"/>
</dbReference>
<dbReference type="GO" id="GO:0009253">
    <property type="term" value="P:peptidoglycan catabolic process"/>
    <property type="evidence" value="ECO:0007669"/>
    <property type="project" value="InterPro"/>
</dbReference>
<accession>A0A285LVZ6</accession>
<dbReference type="STRING" id="1379680.GCA_001612615_05939"/>
<dbReference type="AlphaFoldDB" id="A0A285LVZ6"/>
<dbReference type="InterPro" id="IPR036505">
    <property type="entry name" value="Amidase/PGRP_sf"/>
</dbReference>
<dbReference type="InterPro" id="IPR002502">
    <property type="entry name" value="Amidase_domain"/>
</dbReference>
<proteinExistence type="predicted"/>
<dbReference type="Pfam" id="PF08310">
    <property type="entry name" value="LGFP"/>
    <property type="match status" value="3"/>
</dbReference>
<protein>
    <submittedName>
        <fullName evidence="2">LGFP repeat-containing protein</fullName>
    </submittedName>
</protein>
<sequence length="583" mass="64378">MVTAVDYAARQIDPRAIRDAGHVAVLAYVSTSRPGSNFGAKPLTREYADRIRAAGLDIVSIWQYGKPGNPDAPSDYTLGFEGGARMGHEARERHFAAGGPGYCPIYFAVDEDIDEHTWNTKAVHFFRGVNNAIGQEWTGVYGHDEVCLWAIRDGVVGRSTTPGRYWAWQTKAWSEGDIAEGISLYQRIVDTPSTPGPKIDGTSVDVNDIYAADYGQWSIDRAPRPVAKPEYVELDRMGNSRSSRHGARVTNFLLHTQEGNGTAESLANYLNNTANGVSYHYTVRDGIVCDVVDTDYASWSVLDANPFTINLCFAGSRAGWSRAQWLEREDDVRIAAWLAVQDARKYDFEPVVIPPPYWRGEGISDHKYVTEELGIGTHTDVGYNFIWDRLETFVNEYAGGGPPPGQGNAINDAAAAAPWLGRRITPGEIPTPDGVGRRAEFENGQVYWHPNTGAHAIPTRLFEKFAELGWETGPLGWPITDLTILTDAAGTRVGEVQGFQGGALYLRYGTDRPPVWVHGAIRDRWNRSGFENGPLGWPVADEQPFDGGAYQRFEHGTIYWPGRRNTVALLGTDGPDMPLPDRD</sequence>
<dbReference type="InterPro" id="IPR015020">
    <property type="entry name" value="Rv2525c-like_Glyco_Hydro-like"/>
</dbReference>
<dbReference type="EMBL" id="OBEG01000007">
    <property type="protein sequence ID" value="SNY89088.1"/>
    <property type="molecule type" value="Genomic_DNA"/>
</dbReference>
<dbReference type="SUPFAM" id="SSF55846">
    <property type="entry name" value="N-acetylmuramoyl-L-alanine amidase-like"/>
    <property type="match status" value="1"/>
</dbReference>
<dbReference type="Pfam" id="PF01510">
    <property type="entry name" value="Amidase_2"/>
    <property type="match status" value="1"/>
</dbReference>
<dbReference type="InterPro" id="IPR013207">
    <property type="entry name" value="LGFP"/>
</dbReference>
<dbReference type="GO" id="GO:0008745">
    <property type="term" value="F:N-acetylmuramoyl-L-alanine amidase activity"/>
    <property type="evidence" value="ECO:0007669"/>
    <property type="project" value="InterPro"/>
</dbReference>
<dbReference type="Gene3D" id="3.20.20.80">
    <property type="entry name" value="Glycosidases"/>
    <property type="match status" value="1"/>
</dbReference>
<dbReference type="Pfam" id="PF08924">
    <property type="entry name" value="Rv2525c_GlyHyd-like"/>
    <property type="match status" value="1"/>
</dbReference>
<evidence type="ECO:0000313" key="3">
    <source>
        <dbReference type="Proteomes" id="UP000219565"/>
    </source>
</evidence>
<feature type="domain" description="N-acetylmuramoyl-L-alanine amidase" evidence="1">
    <location>
        <begin position="237"/>
        <end position="382"/>
    </location>
</feature>
<evidence type="ECO:0000259" key="1">
    <source>
        <dbReference type="SMART" id="SM00644"/>
    </source>
</evidence>
<keyword evidence="3" id="KW-1185">Reference proteome</keyword>
<reference evidence="2 3" key="1">
    <citation type="submission" date="2017-09" db="EMBL/GenBank/DDBJ databases">
        <authorList>
            <person name="Ehlers B."/>
            <person name="Leendertz F.H."/>
        </authorList>
    </citation>
    <scope>NUCLEOTIDE SEQUENCE [LARGE SCALE GENOMIC DNA]</scope>
    <source>
        <strain evidence="2 3">DSM 45537</strain>
    </source>
</reference>
<evidence type="ECO:0000313" key="2">
    <source>
        <dbReference type="EMBL" id="SNY89088.1"/>
    </source>
</evidence>
<dbReference type="Proteomes" id="UP000219565">
    <property type="component" value="Unassembled WGS sequence"/>
</dbReference>
<gene>
    <name evidence="2" type="ORF">SAMN04244553_6088</name>
</gene>
<dbReference type="SMART" id="SM00644">
    <property type="entry name" value="Ami_2"/>
    <property type="match status" value="1"/>
</dbReference>